<dbReference type="Pfam" id="PF03096">
    <property type="entry name" value="Ndr"/>
    <property type="match status" value="1"/>
</dbReference>
<evidence type="ECO:0000256" key="1">
    <source>
        <dbReference type="ARBA" id="ARBA00005598"/>
    </source>
</evidence>
<dbReference type="KEGG" id="dpte:113794720"/>
<sequence>MANNLTTLEENKEMDSTKILAEACAAAAAAAATTAASSSTNVSVDVQSTNSPTSSVSHPPIPVPTKTRSIKINEQIGDVQVHIQGELDDKKAIFLTVHDIGFNHRSMKDFVDLDCVSEIRMRSVFIHVDVPGQHDDAKDLEHFPTIQQIGEEVLLKVLDELKIQLCVGIGDGAGANILARFGLAHPERLLGLVLINLVSSGVGFLESIKEKFFSKRRSSQQLCPEEIVTMHKLGNTAGDGLKYLVDNYSSHIKKINSTNLHKFMSAYMNRKEIVDLGNLDILLVTGNKSPFAAGVEHIYSKCDKQKTSLLKVDNCVDVLSQCPEKFAQSLLLFVKGLGYLTSLQLPGITHGGDTPPSKSSLAAIGRRRTLSMEEYDIPRMRRLSLTKDAR</sequence>
<dbReference type="InParanoid" id="A0A6P6Y800"/>
<protein>
    <submittedName>
        <fullName evidence="3">Uncharacterized protein ZK1073.1-like</fullName>
    </submittedName>
</protein>
<accession>A0A6P6Y800</accession>
<dbReference type="SUPFAM" id="SSF53474">
    <property type="entry name" value="alpha/beta-Hydrolases"/>
    <property type="match status" value="1"/>
</dbReference>
<organism evidence="2 3">
    <name type="scientific">Dermatophagoides pteronyssinus</name>
    <name type="common">European house dust mite</name>
    <dbReference type="NCBI Taxonomy" id="6956"/>
    <lineage>
        <taxon>Eukaryota</taxon>
        <taxon>Metazoa</taxon>
        <taxon>Ecdysozoa</taxon>
        <taxon>Arthropoda</taxon>
        <taxon>Chelicerata</taxon>
        <taxon>Arachnida</taxon>
        <taxon>Acari</taxon>
        <taxon>Acariformes</taxon>
        <taxon>Sarcoptiformes</taxon>
        <taxon>Astigmata</taxon>
        <taxon>Psoroptidia</taxon>
        <taxon>Analgoidea</taxon>
        <taxon>Pyroglyphidae</taxon>
        <taxon>Dermatophagoidinae</taxon>
        <taxon>Dermatophagoides</taxon>
    </lineage>
</organism>
<dbReference type="RefSeq" id="XP_027200654.1">
    <property type="nucleotide sequence ID" value="XM_027344853.1"/>
</dbReference>
<comment type="similarity">
    <text evidence="1">Belongs to the NDRG family.</text>
</comment>
<evidence type="ECO:0000313" key="3">
    <source>
        <dbReference type="RefSeq" id="XP_027200654.1"/>
    </source>
</evidence>
<dbReference type="AlphaFoldDB" id="A0A6P6Y800"/>
<reference evidence="3" key="1">
    <citation type="submission" date="2025-08" db="UniProtKB">
        <authorList>
            <consortium name="RefSeq"/>
        </authorList>
    </citation>
    <scope>IDENTIFICATION</scope>
    <source>
        <strain evidence="3">Airmid</strain>
    </source>
</reference>
<keyword evidence="2" id="KW-1185">Reference proteome</keyword>
<gene>
    <name evidence="3" type="primary">LOC113794720</name>
</gene>
<name>A0A6P6Y800_DERPT</name>
<dbReference type="OMA" id="TTHKSMN"/>
<dbReference type="Gene3D" id="3.40.50.1820">
    <property type="entry name" value="alpha/beta hydrolase"/>
    <property type="match status" value="1"/>
</dbReference>
<dbReference type="InterPro" id="IPR029058">
    <property type="entry name" value="AB_hydrolase_fold"/>
</dbReference>
<dbReference type="FunCoup" id="A0A6P6Y800">
    <property type="interactions" value="27"/>
</dbReference>
<dbReference type="PANTHER" id="PTHR11034">
    <property type="entry name" value="N-MYC DOWNSTREAM REGULATED"/>
    <property type="match status" value="1"/>
</dbReference>
<dbReference type="InterPro" id="IPR004142">
    <property type="entry name" value="NDRG"/>
</dbReference>
<proteinExistence type="inferred from homology"/>
<dbReference type="Proteomes" id="UP000515146">
    <property type="component" value="Unplaced"/>
</dbReference>
<dbReference type="OrthoDB" id="191979at2759"/>
<evidence type="ECO:0000313" key="2">
    <source>
        <dbReference type="Proteomes" id="UP000515146"/>
    </source>
</evidence>